<dbReference type="SUPFAM" id="SSF52374">
    <property type="entry name" value="Nucleotidylyl transferase"/>
    <property type="match status" value="1"/>
</dbReference>
<feature type="compositionally biased region" description="Acidic residues" evidence="12">
    <location>
        <begin position="423"/>
        <end position="432"/>
    </location>
</feature>
<keyword evidence="2" id="KW-0444">Lipid biosynthesis</keyword>
<dbReference type="Gene3D" id="3.40.50.620">
    <property type="entry name" value="HUPs"/>
    <property type="match status" value="1"/>
</dbReference>
<proteinExistence type="inferred from homology"/>
<organism evidence="14 15">
    <name type="scientific">Nadsonia fulvescens var. elongata DSM 6958</name>
    <dbReference type="NCBI Taxonomy" id="857566"/>
    <lineage>
        <taxon>Eukaryota</taxon>
        <taxon>Fungi</taxon>
        <taxon>Dikarya</taxon>
        <taxon>Ascomycota</taxon>
        <taxon>Saccharomycotina</taxon>
        <taxon>Dipodascomycetes</taxon>
        <taxon>Dipodascales</taxon>
        <taxon>Dipodascales incertae sedis</taxon>
        <taxon>Nadsonia</taxon>
    </lineage>
</organism>
<accession>A0A1E3PGE4</accession>
<keyword evidence="5" id="KW-0548">Nucleotidyltransferase</keyword>
<evidence type="ECO:0000313" key="14">
    <source>
        <dbReference type="EMBL" id="ODQ64390.1"/>
    </source>
</evidence>
<reference evidence="14 15" key="1">
    <citation type="journal article" date="2016" name="Proc. Natl. Acad. Sci. U.S.A.">
        <title>Comparative genomics of biotechnologically important yeasts.</title>
        <authorList>
            <person name="Riley R."/>
            <person name="Haridas S."/>
            <person name="Wolfe K.H."/>
            <person name="Lopes M.R."/>
            <person name="Hittinger C.T."/>
            <person name="Goeker M."/>
            <person name="Salamov A.A."/>
            <person name="Wisecaver J.H."/>
            <person name="Long T.M."/>
            <person name="Calvey C.H."/>
            <person name="Aerts A.L."/>
            <person name="Barry K.W."/>
            <person name="Choi C."/>
            <person name="Clum A."/>
            <person name="Coughlan A.Y."/>
            <person name="Deshpande S."/>
            <person name="Douglass A.P."/>
            <person name="Hanson S.J."/>
            <person name="Klenk H.-P."/>
            <person name="LaButti K.M."/>
            <person name="Lapidus A."/>
            <person name="Lindquist E.A."/>
            <person name="Lipzen A.M."/>
            <person name="Meier-Kolthoff J.P."/>
            <person name="Ohm R.A."/>
            <person name="Otillar R.P."/>
            <person name="Pangilinan J.L."/>
            <person name="Peng Y."/>
            <person name="Rokas A."/>
            <person name="Rosa C.A."/>
            <person name="Scheuner C."/>
            <person name="Sibirny A.A."/>
            <person name="Slot J.C."/>
            <person name="Stielow J.B."/>
            <person name="Sun H."/>
            <person name="Kurtzman C.P."/>
            <person name="Blackwell M."/>
            <person name="Grigoriev I.V."/>
            <person name="Jeffries T.W."/>
        </authorList>
    </citation>
    <scope>NUCLEOTIDE SEQUENCE [LARGE SCALE GENOMIC DNA]</scope>
    <source>
        <strain evidence="14 15">DSM 6958</strain>
    </source>
</reference>
<evidence type="ECO:0000256" key="11">
    <source>
        <dbReference type="ARBA" id="ARBA00080967"/>
    </source>
</evidence>
<evidence type="ECO:0000256" key="12">
    <source>
        <dbReference type="SAM" id="MobiDB-lite"/>
    </source>
</evidence>
<feature type="region of interest" description="Disordered" evidence="12">
    <location>
        <begin position="88"/>
        <end position="135"/>
    </location>
</feature>
<dbReference type="CDD" id="cd02174">
    <property type="entry name" value="CCT"/>
    <property type="match status" value="1"/>
</dbReference>
<sequence length="475" mass="52792">MSDQSSGTASSASNTPVSDSIVAGAGKTKAVAPNVVSAASAETKTAIAADTNHSTMPIGNTMSTNSESLKRKRPSLFSLVRSRSLTDINELDKDQDDTKPTSNENDEPAGDIIDTAFLSSEPKNKRRRKSNDAELKEREALAEFEKRDKALEAQTKPQYRHLRPLGFKFNDPPQDRPIRIYADGVFDLFHLGHMRQLEQAKKALPNVVLICGVPSDEETHRRKGLTVLEDQQRCETLKHCKWVDEVIPNAPWCVTKEFLDEHSIDYVAHDDLPYASGTDDDIYKPIKEAGRFLTTQRTEGISTSDIITKIIRDYDKYLTRNFARGASRKELNVSWLKKNELDLKRHVADFRESIKNNLSSNNLYGVAKNYISNNLTPTHGHSVPFSPATEFASNYSGGSFFGNVKGWMHRRRKLDRGLNLSDSEQESEESSDQEVPHLSISDTTTPTTPISTNTTSSNLNNGSSISSSGSINRGK</sequence>
<evidence type="ECO:0000256" key="9">
    <source>
        <dbReference type="ARBA" id="ARBA00026101"/>
    </source>
</evidence>
<gene>
    <name evidence="14" type="ORF">NADFUDRAFT_83877</name>
</gene>
<evidence type="ECO:0000256" key="4">
    <source>
        <dbReference type="ARBA" id="ARBA00022679"/>
    </source>
</evidence>
<dbReference type="GO" id="GO:0031210">
    <property type="term" value="F:phosphatidylcholine binding"/>
    <property type="evidence" value="ECO:0007669"/>
    <property type="project" value="TreeGrafter"/>
</dbReference>
<evidence type="ECO:0000256" key="7">
    <source>
        <dbReference type="ARBA" id="ARBA00023209"/>
    </source>
</evidence>
<feature type="domain" description="Cytidyltransferase-like" evidence="13">
    <location>
        <begin position="181"/>
        <end position="308"/>
    </location>
</feature>
<feature type="region of interest" description="Disordered" evidence="12">
    <location>
        <begin position="418"/>
        <end position="475"/>
    </location>
</feature>
<dbReference type="PANTHER" id="PTHR10739">
    <property type="entry name" value="CYTIDYLYLTRANSFERASE"/>
    <property type="match status" value="1"/>
</dbReference>
<feature type="compositionally biased region" description="Polar residues" evidence="12">
    <location>
        <begin position="51"/>
        <end position="67"/>
    </location>
</feature>
<feature type="compositionally biased region" description="Basic and acidic residues" evidence="12">
    <location>
        <begin position="90"/>
        <end position="99"/>
    </location>
</feature>
<keyword evidence="4" id="KW-0808">Transferase</keyword>
<evidence type="ECO:0000313" key="15">
    <source>
        <dbReference type="Proteomes" id="UP000095009"/>
    </source>
</evidence>
<dbReference type="PANTHER" id="PTHR10739:SF13">
    <property type="entry name" value="CHOLINE-PHOSPHATE CYTIDYLYLTRANSFERASE"/>
    <property type="match status" value="1"/>
</dbReference>
<name>A0A1E3PGE4_9ASCO</name>
<dbReference type="Proteomes" id="UP000095009">
    <property type="component" value="Unassembled WGS sequence"/>
</dbReference>
<dbReference type="Pfam" id="PF01467">
    <property type="entry name" value="CTP_transf_like"/>
    <property type="match status" value="1"/>
</dbReference>
<dbReference type="EC" id="2.7.7.15" evidence="9"/>
<evidence type="ECO:0000256" key="3">
    <source>
        <dbReference type="ARBA" id="ARBA00022553"/>
    </source>
</evidence>
<feature type="region of interest" description="Disordered" evidence="12">
    <location>
        <begin position="48"/>
        <end position="73"/>
    </location>
</feature>
<evidence type="ECO:0000256" key="10">
    <source>
        <dbReference type="ARBA" id="ARBA00076205"/>
    </source>
</evidence>
<evidence type="ECO:0000256" key="2">
    <source>
        <dbReference type="ARBA" id="ARBA00022516"/>
    </source>
</evidence>
<feature type="compositionally biased region" description="Low complexity" evidence="12">
    <location>
        <begin position="1"/>
        <end position="13"/>
    </location>
</feature>
<protein>
    <recommendedName>
        <fullName evidence="9">choline-phosphate cytidylyltransferase</fullName>
        <ecNumber evidence="9">2.7.7.15</ecNumber>
    </recommendedName>
    <alternativeName>
        <fullName evidence="10">CTP:phosphocholine cytidylyltransferase</fullName>
    </alternativeName>
    <alternativeName>
        <fullName evidence="11">Phosphorylcholine transferase</fullName>
    </alternativeName>
</protein>
<dbReference type="InterPro" id="IPR004821">
    <property type="entry name" value="Cyt_trans-like"/>
</dbReference>
<evidence type="ECO:0000259" key="13">
    <source>
        <dbReference type="Pfam" id="PF01467"/>
    </source>
</evidence>
<dbReference type="InterPro" id="IPR014729">
    <property type="entry name" value="Rossmann-like_a/b/a_fold"/>
</dbReference>
<dbReference type="GO" id="GO:0005635">
    <property type="term" value="C:nuclear envelope"/>
    <property type="evidence" value="ECO:0007669"/>
    <property type="project" value="TreeGrafter"/>
</dbReference>
<dbReference type="InterPro" id="IPR041723">
    <property type="entry name" value="CCT"/>
</dbReference>
<feature type="region of interest" description="Disordered" evidence="12">
    <location>
        <begin position="1"/>
        <end position="20"/>
    </location>
</feature>
<evidence type="ECO:0000256" key="5">
    <source>
        <dbReference type="ARBA" id="ARBA00022695"/>
    </source>
</evidence>
<dbReference type="AlphaFoldDB" id="A0A1E3PGE4"/>
<dbReference type="OrthoDB" id="17102at2759"/>
<dbReference type="NCBIfam" id="TIGR00125">
    <property type="entry name" value="cyt_tran_rel"/>
    <property type="match status" value="1"/>
</dbReference>
<evidence type="ECO:0000256" key="6">
    <source>
        <dbReference type="ARBA" id="ARBA00023098"/>
    </source>
</evidence>
<evidence type="ECO:0000256" key="1">
    <source>
        <dbReference type="ARBA" id="ARBA00010101"/>
    </source>
</evidence>
<comment type="similarity">
    <text evidence="1">Belongs to the cytidylyltransferase family.</text>
</comment>
<keyword evidence="6" id="KW-0443">Lipid metabolism</keyword>
<keyword evidence="3" id="KW-0597">Phosphoprotein</keyword>
<dbReference type="GO" id="GO:0004105">
    <property type="term" value="F:choline-phosphate cytidylyltransferase activity"/>
    <property type="evidence" value="ECO:0007669"/>
    <property type="project" value="UniProtKB-EC"/>
</dbReference>
<dbReference type="InterPro" id="IPR045049">
    <property type="entry name" value="Pcy1-like"/>
</dbReference>
<keyword evidence="7" id="KW-0594">Phospholipid biosynthesis</keyword>
<keyword evidence="8" id="KW-1208">Phospholipid metabolism</keyword>
<dbReference type="STRING" id="857566.A0A1E3PGE4"/>
<keyword evidence="15" id="KW-1185">Reference proteome</keyword>
<dbReference type="FunFam" id="3.40.50.620:FF:000147">
    <property type="entry name" value="Cholinephosphate cytidylyltransferase"/>
    <property type="match status" value="1"/>
</dbReference>
<dbReference type="EMBL" id="KV454412">
    <property type="protein sequence ID" value="ODQ64390.1"/>
    <property type="molecule type" value="Genomic_DNA"/>
</dbReference>
<feature type="compositionally biased region" description="Low complexity" evidence="12">
    <location>
        <begin position="438"/>
        <end position="475"/>
    </location>
</feature>
<evidence type="ECO:0000256" key="8">
    <source>
        <dbReference type="ARBA" id="ARBA00023264"/>
    </source>
</evidence>